<proteinExistence type="predicted"/>
<sequence>MFGFDELHGISNVAKLLFDLISPRYNTSFKFYGNESIYPFQLSNAKFDCLNTGMQKSRMYIPAGEFQGSFHPVNPLNVKSLYRSIDWTTWLVFVVPTLAVGLFDDADLRVAILALTRACSISLQWAVSKNDILEIESSLEKWYRCIDQYIANNALSKSIYKSSMHHLFHIPQIIRQCSSLRNISVRSMERELGNYKKKMRARVDKFENECYVEEEKLVVIKDLCFKAKTQFEKIVKSLQNGGDSNGKALQYAESGLCFFNHQERKFNKRETTPIEDTPDISNLTTVNYNNDIIAIDEISFIEEFKVKQAGRMTKEEIEAFLWTTTIGNH</sequence>
<dbReference type="Proteomes" id="UP001476247">
    <property type="component" value="Unassembled WGS sequence"/>
</dbReference>
<organism evidence="1 2">
    <name type="scientific">Helicostylum pulchrum</name>
    <dbReference type="NCBI Taxonomy" id="562976"/>
    <lineage>
        <taxon>Eukaryota</taxon>
        <taxon>Fungi</taxon>
        <taxon>Fungi incertae sedis</taxon>
        <taxon>Mucoromycota</taxon>
        <taxon>Mucoromycotina</taxon>
        <taxon>Mucoromycetes</taxon>
        <taxon>Mucorales</taxon>
        <taxon>Mucorineae</taxon>
        <taxon>Mucoraceae</taxon>
        <taxon>Helicostylum</taxon>
    </lineage>
</organism>
<keyword evidence="2" id="KW-1185">Reference proteome</keyword>
<dbReference type="EMBL" id="BAABUJ010000043">
    <property type="protein sequence ID" value="GAA5805288.1"/>
    <property type="molecule type" value="Genomic_DNA"/>
</dbReference>
<evidence type="ECO:0000313" key="1">
    <source>
        <dbReference type="EMBL" id="GAA5805288.1"/>
    </source>
</evidence>
<evidence type="ECO:0000313" key="2">
    <source>
        <dbReference type="Proteomes" id="UP001476247"/>
    </source>
</evidence>
<name>A0ABP9YEA2_9FUNG</name>
<protein>
    <submittedName>
        <fullName evidence="1">Uncharacterized protein</fullName>
    </submittedName>
</protein>
<accession>A0ABP9YEA2</accession>
<gene>
    <name evidence="1" type="ORF">HPULCUR_010803</name>
</gene>
<comment type="caution">
    <text evidence="1">The sequence shown here is derived from an EMBL/GenBank/DDBJ whole genome shotgun (WGS) entry which is preliminary data.</text>
</comment>
<reference evidence="1 2" key="1">
    <citation type="submission" date="2024-04" db="EMBL/GenBank/DDBJ databases">
        <title>genome sequences of Mucor flavus KT1a and Helicostylum pulchrum KT1b strains isolation_sourced from the surface of a dry-aged beef.</title>
        <authorList>
            <person name="Toyotome T."/>
            <person name="Hosono M."/>
            <person name="Torimaru M."/>
            <person name="Fukuda K."/>
            <person name="Mikami N."/>
        </authorList>
    </citation>
    <scope>NUCLEOTIDE SEQUENCE [LARGE SCALE GENOMIC DNA]</scope>
    <source>
        <strain evidence="1 2">KT1b</strain>
    </source>
</reference>